<dbReference type="CDD" id="cd00732">
    <property type="entry name" value="CheW"/>
    <property type="match status" value="1"/>
</dbReference>
<dbReference type="Pfam" id="PF01584">
    <property type="entry name" value="CheW"/>
    <property type="match status" value="1"/>
</dbReference>
<dbReference type="InterPro" id="IPR002545">
    <property type="entry name" value="CheW-lke_dom"/>
</dbReference>
<dbReference type="Gene3D" id="2.40.50.180">
    <property type="entry name" value="CheA-289, Domain 4"/>
    <property type="match status" value="1"/>
</dbReference>
<dbReference type="Gene3D" id="2.30.30.40">
    <property type="entry name" value="SH3 Domains"/>
    <property type="match status" value="1"/>
</dbReference>
<protein>
    <submittedName>
        <fullName evidence="2">Chemotaxis protein CheW</fullName>
    </submittedName>
</protein>
<dbReference type="PROSITE" id="PS50851">
    <property type="entry name" value="CHEW"/>
    <property type="match status" value="1"/>
</dbReference>
<sequence length="156" mass="17010">MQLKELSMKKIIIFRLGDEEFGIPVELVKSIEKIQPVTRVPGTASFIKGVLNLRGVITPVIDLRGRFELDHSEETDQTRMIVVKYMDTEAGLIADAANDVLDIDPGEIEPSPDVAGIVKTDYISGVAKTGKRLIILLNLEEVLHSVSALADQSAGV</sequence>
<dbReference type="OrthoDB" id="9794382at2"/>
<proteinExistence type="predicted"/>
<dbReference type="RefSeq" id="WP_155111298.1">
    <property type="nucleotide sequence ID" value="NZ_WMIB01000002.1"/>
</dbReference>
<accession>A0A7X2S3V5</accession>
<dbReference type="SUPFAM" id="SSF50341">
    <property type="entry name" value="CheW-like"/>
    <property type="match status" value="1"/>
</dbReference>
<reference evidence="2 3" key="1">
    <citation type="journal article" date="2017" name="Int. J. Syst. Evol. Microbiol.">
        <title>Bacillus mangrovi sp. nov., isolated from a sediment sample from a mangrove forest.</title>
        <authorList>
            <person name="Gupta V."/>
            <person name="Singh P.K."/>
            <person name="Korpole S."/>
            <person name="Tanuku N.R.S."/>
            <person name="Pinnaka A.K."/>
        </authorList>
    </citation>
    <scope>NUCLEOTIDE SEQUENCE [LARGE SCALE GENOMIC DNA]</scope>
    <source>
        <strain evidence="2 3">KCTC 33872</strain>
    </source>
</reference>
<name>A0A7X2S3V5_9BACI</name>
<organism evidence="2 3">
    <name type="scientific">Metabacillus mangrovi</name>
    <dbReference type="NCBI Taxonomy" id="1491830"/>
    <lineage>
        <taxon>Bacteria</taxon>
        <taxon>Bacillati</taxon>
        <taxon>Bacillota</taxon>
        <taxon>Bacilli</taxon>
        <taxon>Bacillales</taxon>
        <taxon>Bacillaceae</taxon>
        <taxon>Metabacillus</taxon>
    </lineage>
</organism>
<dbReference type="GO" id="GO:0007165">
    <property type="term" value="P:signal transduction"/>
    <property type="evidence" value="ECO:0007669"/>
    <property type="project" value="InterPro"/>
</dbReference>
<keyword evidence="3" id="KW-1185">Reference proteome</keyword>
<dbReference type="Proteomes" id="UP000434639">
    <property type="component" value="Unassembled WGS sequence"/>
</dbReference>
<evidence type="ECO:0000259" key="1">
    <source>
        <dbReference type="PROSITE" id="PS50851"/>
    </source>
</evidence>
<dbReference type="SMART" id="SM00260">
    <property type="entry name" value="CheW"/>
    <property type="match status" value="1"/>
</dbReference>
<dbReference type="GO" id="GO:0005829">
    <property type="term" value="C:cytosol"/>
    <property type="evidence" value="ECO:0007669"/>
    <property type="project" value="TreeGrafter"/>
</dbReference>
<dbReference type="PANTHER" id="PTHR22617">
    <property type="entry name" value="CHEMOTAXIS SENSOR HISTIDINE KINASE-RELATED"/>
    <property type="match status" value="1"/>
</dbReference>
<evidence type="ECO:0000313" key="2">
    <source>
        <dbReference type="EMBL" id="MTH52765.1"/>
    </source>
</evidence>
<dbReference type="PANTHER" id="PTHR22617:SF23">
    <property type="entry name" value="CHEMOTAXIS PROTEIN CHEW"/>
    <property type="match status" value="1"/>
</dbReference>
<dbReference type="InterPro" id="IPR039315">
    <property type="entry name" value="CheW"/>
</dbReference>
<dbReference type="InterPro" id="IPR036061">
    <property type="entry name" value="CheW-like_dom_sf"/>
</dbReference>
<comment type="caution">
    <text evidence="2">The sequence shown here is derived from an EMBL/GenBank/DDBJ whole genome shotgun (WGS) entry which is preliminary data.</text>
</comment>
<dbReference type="GO" id="GO:0006935">
    <property type="term" value="P:chemotaxis"/>
    <property type="evidence" value="ECO:0007669"/>
    <property type="project" value="InterPro"/>
</dbReference>
<dbReference type="EMBL" id="WMIB01000002">
    <property type="protein sequence ID" value="MTH52765.1"/>
    <property type="molecule type" value="Genomic_DNA"/>
</dbReference>
<dbReference type="AlphaFoldDB" id="A0A7X2S3V5"/>
<gene>
    <name evidence="2" type="ORF">GKZ89_05030</name>
</gene>
<feature type="domain" description="CheW-like" evidence="1">
    <location>
        <begin position="8"/>
        <end position="148"/>
    </location>
</feature>
<evidence type="ECO:0000313" key="3">
    <source>
        <dbReference type="Proteomes" id="UP000434639"/>
    </source>
</evidence>